<reference evidence="2 3" key="1">
    <citation type="submission" date="2023-05" db="EMBL/GenBank/DDBJ databases">
        <title>Draft genome sequence of Streptomyces sp. B-S-A12 isolated from a cave soil in Thailand.</title>
        <authorList>
            <person name="Chamroensaksri N."/>
            <person name="Muangham S."/>
        </authorList>
    </citation>
    <scope>NUCLEOTIDE SEQUENCE [LARGE SCALE GENOMIC DNA]</scope>
    <source>
        <strain evidence="2 3">B-S-A12</strain>
    </source>
</reference>
<organism evidence="2 3">
    <name type="scientific">Streptomyces luteolus</name>
    <dbReference type="NCBI Taxonomy" id="3043615"/>
    <lineage>
        <taxon>Bacteria</taxon>
        <taxon>Bacillati</taxon>
        <taxon>Actinomycetota</taxon>
        <taxon>Actinomycetes</taxon>
        <taxon>Kitasatosporales</taxon>
        <taxon>Streptomycetaceae</taxon>
        <taxon>Streptomyces</taxon>
    </lineage>
</organism>
<name>A0ABT6T5A1_9ACTN</name>
<evidence type="ECO:0000313" key="2">
    <source>
        <dbReference type="EMBL" id="MDI3422999.1"/>
    </source>
</evidence>
<dbReference type="RefSeq" id="WP_282538853.1">
    <property type="nucleotide sequence ID" value="NZ_JASCIS010000046.1"/>
</dbReference>
<sequence>MGGATVHSGIRASGTGRSARARAGGFPGRTGRPGRTQRTWQTRRPRRTRRTLLGCLTLAAALLFALVGPATAQAAAAGPCQGHKIKTFTFSTGRVTVFKGAGFVCALTYAENPGRARKMSVTLQARGHRAVTRSGTFRKYAGPLSVRAAHRCVKVTGSVGGGSLKPRWIQC</sequence>
<evidence type="ECO:0008006" key="4">
    <source>
        <dbReference type="Google" id="ProtNLM"/>
    </source>
</evidence>
<feature type="region of interest" description="Disordered" evidence="1">
    <location>
        <begin position="1"/>
        <end position="46"/>
    </location>
</feature>
<protein>
    <recommendedName>
        <fullName evidence="4">Secreted protein</fullName>
    </recommendedName>
</protein>
<evidence type="ECO:0000313" key="3">
    <source>
        <dbReference type="Proteomes" id="UP001237105"/>
    </source>
</evidence>
<accession>A0ABT6T5A1</accession>
<dbReference type="EMBL" id="JASCIS010000046">
    <property type="protein sequence ID" value="MDI3422999.1"/>
    <property type="molecule type" value="Genomic_DNA"/>
</dbReference>
<proteinExistence type="predicted"/>
<feature type="compositionally biased region" description="Low complexity" evidence="1">
    <location>
        <begin position="11"/>
        <end position="40"/>
    </location>
</feature>
<keyword evidence="3" id="KW-1185">Reference proteome</keyword>
<evidence type="ECO:0000256" key="1">
    <source>
        <dbReference type="SAM" id="MobiDB-lite"/>
    </source>
</evidence>
<comment type="caution">
    <text evidence="2">The sequence shown here is derived from an EMBL/GenBank/DDBJ whole genome shotgun (WGS) entry which is preliminary data.</text>
</comment>
<gene>
    <name evidence="2" type="ORF">QIT00_31395</name>
</gene>
<dbReference type="Proteomes" id="UP001237105">
    <property type="component" value="Unassembled WGS sequence"/>
</dbReference>